<sequence>MSKPTGPPTSANNALHNYLHKLHMEQGLLVRTPSASTASGSLEINSPPKKEGDAQGHVHHFHRDGHHKPHDEGNIDFGTGEHKSLSAFNTTVLADLEGATPPLRQEQSPANLPNSQIRRTLARSAMANKRSILKVRDTLRAQAAAMEDQLNESMAPLDEELPPLAVDEALAPGGDVAELGKKSKHKKKDSSSEDDSSSSDDDSEDDLKNRKKMSKNMKRQMKKMGKLGMYQGMGGMMGGGGGAFSPYDMMLMQYQQAQYYNYYYQQQHAYQSANCNQNVTCDQLKMSPMKSAAFVPANVDICEARPVCCTNNGEVEESSSGEEDELEDGVAFSYKPRPNGRTEMTVTVEPKKQPWLSMMRCGFRPVVNCTAPPCYLSPNNCPGLHVQQTGPSQLVNNAYYPGPPSLPTLDDIRKSTNYKGETSSSEHEDSENEDIPKSKRKTTSARRRHRQPQVGQVTKIEEVPETSRKVNQSFRSSVPQIVKQVLEEKEDSLPPLSSGTISDGI</sequence>
<feature type="compositionally biased region" description="Acidic residues" evidence="1">
    <location>
        <begin position="192"/>
        <end position="205"/>
    </location>
</feature>
<name>A0A226EVG9_FOLCA</name>
<dbReference type="EMBL" id="LNIX01000002">
    <property type="protein sequence ID" value="OXA60596.1"/>
    <property type="molecule type" value="Genomic_DNA"/>
</dbReference>
<evidence type="ECO:0000313" key="2">
    <source>
        <dbReference type="EMBL" id="OXA60596.1"/>
    </source>
</evidence>
<feature type="region of interest" description="Disordered" evidence="1">
    <location>
        <begin position="175"/>
        <end position="221"/>
    </location>
</feature>
<feature type="region of interest" description="Disordered" evidence="1">
    <location>
        <begin position="34"/>
        <end position="72"/>
    </location>
</feature>
<feature type="region of interest" description="Disordered" evidence="1">
    <location>
        <begin position="486"/>
        <end position="505"/>
    </location>
</feature>
<feature type="compositionally biased region" description="Polar residues" evidence="1">
    <location>
        <begin position="34"/>
        <end position="44"/>
    </location>
</feature>
<organism evidence="2 3">
    <name type="scientific">Folsomia candida</name>
    <name type="common">Springtail</name>
    <dbReference type="NCBI Taxonomy" id="158441"/>
    <lineage>
        <taxon>Eukaryota</taxon>
        <taxon>Metazoa</taxon>
        <taxon>Ecdysozoa</taxon>
        <taxon>Arthropoda</taxon>
        <taxon>Hexapoda</taxon>
        <taxon>Collembola</taxon>
        <taxon>Entomobryomorpha</taxon>
        <taxon>Isotomoidea</taxon>
        <taxon>Isotomidae</taxon>
        <taxon>Proisotominae</taxon>
        <taxon>Folsomia</taxon>
    </lineage>
</organism>
<comment type="caution">
    <text evidence="2">The sequence shown here is derived from an EMBL/GenBank/DDBJ whole genome shotgun (WGS) entry which is preliminary data.</text>
</comment>
<evidence type="ECO:0000313" key="3">
    <source>
        <dbReference type="Proteomes" id="UP000198287"/>
    </source>
</evidence>
<feature type="compositionally biased region" description="Basic residues" evidence="1">
    <location>
        <begin position="57"/>
        <end position="68"/>
    </location>
</feature>
<keyword evidence="3" id="KW-1185">Reference proteome</keyword>
<gene>
    <name evidence="2" type="ORF">Fcan01_04994</name>
</gene>
<protein>
    <submittedName>
        <fullName evidence="2">Uncharacterized protein</fullName>
    </submittedName>
</protein>
<feature type="region of interest" description="Disordered" evidence="1">
    <location>
        <begin position="395"/>
        <end position="477"/>
    </location>
</feature>
<feature type="compositionally biased region" description="Polar residues" evidence="1">
    <location>
        <begin position="495"/>
        <end position="505"/>
    </location>
</feature>
<dbReference type="Proteomes" id="UP000198287">
    <property type="component" value="Unassembled WGS sequence"/>
</dbReference>
<dbReference type="AlphaFoldDB" id="A0A226EVG9"/>
<proteinExistence type="predicted"/>
<feature type="compositionally biased region" description="Basic residues" evidence="1">
    <location>
        <begin position="209"/>
        <end position="221"/>
    </location>
</feature>
<accession>A0A226EVG9</accession>
<feature type="compositionally biased region" description="Basic and acidic residues" evidence="1">
    <location>
        <begin position="459"/>
        <end position="468"/>
    </location>
</feature>
<evidence type="ECO:0000256" key="1">
    <source>
        <dbReference type="SAM" id="MobiDB-lite"/>
    </source>
</evidence>
<reference evidence="2 3" key="1">
    <citation type="submission" date="2015-12" db="EMBL/GenBank/DDBJ databases">
        <title>The genome of Folsomia candida.</title>
        <authorList>
            <person name="Faddeeva A."/>
            <person name="Derks M.F."/>
            <person name="Anvar Y."/>
            <person name="Smit S."/>
            <person name="Van Straalen N."/>
            <person name="Roelofs D."/>
        </authorList>
    </citation>
    <scope>NUCLEOTIDE SEQUENCE [LARGE SCALE GENOMIC DNA]</scope>
    <source>
        <strain evidence="2 3">VU population</strain>
        <tissue evidence="2">Whole body</tissue>
    </source>
</reference>
<feature type="compositionally biased region" description="Basic residues" evidence="1">
    <location>
        <begin position="438"/>
        <end position="451"/>
    </location>
</feature>